<feature type="domain" description="Transcriptional repressor Tup1 N-terminal" evidence="3">
    <location>
        <begin position="13"/>
        <end position="88"/>
    </location>
</feature>
<evidence type="ECO:0000256" key="1">
    <source>
        <dbReference type="ARBA" id="ARBA00023015"/>
    </source>
</evidence>
<dbReference type="VEuPathDB" id="FungiDB:YALI1_A14345g"/>
<sequence>MSFPQQVIAPGQRLNELLEAIKQEFDSVTNEASVYRLHKDEFDVKVNQQTSDLGQIRQSVYELEMAHRKMKERYEEEIMRLKSELEAR</sequence>
<organism evidence="4 5">
    <name type="scientific">Yarrowia lipolytica</name>
    <name type="common">Candida lipolytica</name>
    <dbReference type="NCBI Taxonomy" id="4952"/>
    <lineage>
        <taxon>Eukaryota</taxon>
        <taxon>Fungi</taxon>
        <taxon>Dikarya</taxon>
        <taxon>Ascomycota</taxon>
        <taxon>Saccharomycotina</taxon>
        <taxon>Dipodascomycetes</taxon>
        <taxon>Dipodascales</taxon>
        <taxon>Dipodascales incertae sedis</taxon>
        <taxon>Yarrowia</taxon>
    </lineage>
</organism>
<dbReference type="EMBL" id="KZ858994">
    <property type="protein sequence ID" value="RDW25770.1"/>
    <property type="molecule type" value="Genomic_DNA"/>
</dbReference>
<evidence type="ECO:0000313" key="4">
    <source>
        <dbReference type="EMBL" id="RDW25770.1"/>
    </source>
</evidence>
<proteinExistence type="predicted"/>
<accession>A0A371C6W9</accession>
<protein>
    <submittedName>
        <fullName evidence="4">General corepressor Tup1p</fullName>
    </submittedName>
</protein>
<name>A0A371C6W9_YARLL</name>
<keyword evidence="1" id="KW-0805">Transcription regulation</keyword>
<evidence type="ECO:0000256" key="2">
    <source>
        <dbReference type="ARBA" id="ARBA00023163"/>
    </source>
</evidence>
<reference evidence="4 5" key="1">
    <citation type="submission" date="2018-07" db="EMBL/GenBank/DDBJ databases">
        <title>Draft Genome Assemblies for Five Robust Yarrowia lipolytica Strains Exhibiting High Lipid Production and Pentose Sugar Utilization and Sugar Alcohol Secretion from Undetoxified Lignocellulosic Biomass Hydrolysates.</title>
        <authorList>
            <consortium name="DOE Joint Genome Institute"/>
            <person name="Walker C."/>
            <person name="Ryu S."/>
            <person name="Na H."/>
            <person name="Zane M."/>
            <person name="LaButti K."/>
            <person name="Lipzen A."/>
            <person name="Haridas S."/>
            <person name="Barry K."/>
            <person name="Grigoriev I.V."/>
            <person name="Quarterman J."/>
            <person name="Slininger P."/>
            <person name="Dien B."/>
            <person name="Trinh C.T."/>
        </authorList>
    </citation>
    <scope>NUCLEOTIDE SEQUENCE [LARGE SCALE GENOMIC DNA]</scope>
    <source>
        <strain evidence="4 5">YB392</strain>
    </source>
</reference>
<dbReference type="Gene3D" id="1.20.5.340">
    <property type="match status" value="1"/>
</dbReference>
<keyword evidence="2" id="KW-0804">Transcription</keyword>
<gene>
    <name evidence="4" type="ORF">B0I71DRAFT_82953</name>
</gene>
<evidence type="ECO:0000259" key="3">
    <source>
        <dbReference type="Pfam" id="PF08581"/>
    </source>
</evidence>
<dbReference type="Pfam" id="PF08581">
    <property type="entry name" value="Tup_N"/>
    <property type="match status" value="1"/>
</dbReference>
<dbReference type="Proteomes" id="UP000256601">
    <property type="component" value="Unassembled WGS sequence"/>
</dbReference>
<dbReference type="VEuPathDB" id="FungiDB:YALI0_A14542g"/>
<dbReference type="InterPro" id="IPR013890">
    <property type="entry name" value="Tscrpt_rep_Tup1_N"/>
</dbReference>
<evidence type="ECO:0000313" key="5">
    <source>
        <dbReference type="Proteomes" id="UP000256601"/>
    </source>
</evidence>
<dbReference type="AlphaFoldDB" id="A0A371C6W9"/>
<feature type="non-terminal residue" evidence="4">
    <location>
        <position position="88"/>
    </location>
</feature>